<accession>A0A6G1KIY5</accession>
<dbReference type="AlphaFoldDB" id="A0A6G1KIY5"/>
<protein>
    <submittedName>
        <fullName evidence="2">Uncharacterized protein</fullName>
    </submittedName>
</protein>
<evidence type="ECO:0000256" key="1">
    <source>
        <dbReference type="SAM" id="Coils"/>
    </source>
</evidence>
<name>A0A6G1KIY5_9PLEO</name>
<organism evidence="2 3">
    <name type="scientific">Pleomassaria siparia CBS 279.74</name>
    <dbReference type="NCBI Taxonomy" id="1314801"/>
    <lineage>
        <taxon>Eukaryota</taxon>
        <taxon>Fungi</taxon>
        <taxon>Dikarya</taxon>
        <taxon>Ascomycota</taxon>
        <taxon>Pezizomycotina</taxon>
        <taxon>Dothideomycetes</taxon>
        <taxon>Pleosporomycetidae</taxon>
        <taxon>Pleosporales</taxon>
        <taxon>Pleomassariaceae</taxon>
        <taxon>Pleomassaria</taxon>
    </lineage>
</organism>
<evidence type="ECO:0000313" key="3">
    <source>
        <dbReference type="Proteomes" id="UP000799428"/>
    </source>
</evidence>
<proteinExistence type="predicted"/>
<keyword evidence="3" id="KW-1185">Reference proteome</keyword>
<gene>
    <name evidence="2" type="ORF">K504DRAFT_531591</name>
</gene>
<reference evidence="2" key="1">
    <citation type="journal article" date="2020" name="Stud. Mycol.">
        <title>101 Dothideomycetes genomes: a test case for predicting lifestyles and emergence of pathogens.</title>
        <authorList>
            <person name="Haridas S."/>
            <person name="Albert R."/>
            <person name="Binder M."/>
            <person name="Bloem J."/>
            <person name="Labutti K."/>
            <person name="Salamov A."/>
            <person name="Andreopoulos B."/>
            <person name="Baker S."/>
            <person name="Barry K."/>
            <person name="Bills G."/>
            <person name="Bluhm B."/>
            <person name="Cannon C."/>
            <person name="Castanera R."/>
            <person name="Culley D."/>
            <person name="Daum C."/>
            <person name="Ezra D."/>
            <person name="Gonzalez J."/>
            <person name="Henrissat B."/>
            <person name="Kuo A."/>
            <person name="Liang C."/>
            <person name="Lipzen A."/>
            <person name="Lutzoni F."/>
            <person name="Magnuson J."/>
            <person name="Mondo S."/>
            <person name="Nolan M."/>
            <person name="Ohm R."/>
            <person name="Pangilinan J."/>
            <person name="Park H.-J."/>
            <person name="Ramirez L."/>
            <person name="Alfaro M."/>
            <person name="Sun H."/>
            <person name="Tritt A."/>
            <person name="Yoshinaga Y."/>
            <person name="Zwiers L.-H."/>
            <person name="Turgeon B."/>
            <person name="Goodwin S."/>
            <person name="Spatafora J."/>
            <person name="Crous P."/>
            <person name="Grigoriev I."/>
        </authorList>
    </citation>
    <scope>NUCLEOTIDE SEQUENCE</scope>
    <source>
        <strain evidence="2">CBS 279.74</strain>
    </source>
</reference>
<dbReference type="OrthoDB" id="4413570at2759"/>
<dbReference type="EMBL" id="MU005766">
    <property type="protein sequence ID" value="KAF2712505.1"/>
    <property type="molecule type" value="Genomic_DNA"/>
</dbReference>
<feature type="coiled-coil region" evidence="1">
    <location>
        <begin position="129"/>
        <end position="156"/>
    </location>
</feature>
<keyword evidence="1" id="KW-0175">Coiled coil</keyword>
<dbReference type="InterPro" id="IPR032675">
    <property type="entry name" value="LRR_dom_sf"/>
</dbReference>
<dbReference type="Proteomes" id="UP000799428">
    <property type="component" value="Unassembled WGS sequence"/>
</dbReference>
<evidence type="ECO:0000313" key="2">
    <source>
        <dbReference type="EMBL" id="KAF2712505.1"/>
    </source>
</evidence>
<dbReference type="Gene3D" id="3.80.10.10">
    <property type="entry name" value="Ribonuclease Inhibitor"/>
    <property type="match status" value="1"/>
</dbReference>
<sequence>MGHLLPVSDKPTPFLEEVKGTVRTPPILALPLELRELIYKEVLSDPSQGPQLLRACREIYTEANKFLFQRPMLFRGQTALYRWLDQAPEIYLRHVTEIVLELHDVDLRTLLVPISGSVTVNSMPRPTPWELHEKELARLEEALQKLKNIKSFTLRALPERQSFFYREFMIKVLESMGSLYPTLSSLALEGNFHHQSLSFLSSFAELDSFSFDGSSSSSPTETANILSKLTRLTNLSLVSQHALLAPEMHQHSSITSNPQSLTTPVLVAMKQLDSLSFTEPAHANTIPSLFFTAEVLASLRDHSTLNSLSIRTSHAPDTEALEAFEDFLNSASGIETLELDWPGLEPGMLERHALLPEKIKDLWVRCEDVGKAFDIMWTVMESIEAGDLKSINRLVLIRAANVAGPRKDDNEPATDDSDEMNFARLKRNLHSLGVHTYWCTQSS</sequence>